<evidence type="ECO:0000313" key="2">
    <source>
        <dbReference type="EMBL" id="RRT54393.1"/>
    </source>
</evidence>
<organism evidence="2 3">
    <name type="scientific">Ensete ventricosum</name>
    <name type="common">Abyssinian banana</name>
    <name type="synonym">Musa ensete</name>
    <dbReference type="NCBI Taxonomy" id="4639"/>
    <lineage>
        <taxon>Eukaryota</taxon>
        <taxon>Viridiplantae</taxon>
        <taxon>Streptophyta</taxon>
        <taxon>Embryophyta</taxon>
        <taxon>Tracheophyta</taxon>
        <taxon>Spermatophyta</taxon>
        <taxon>Magnoliopsida</taxon>
        <taxon>Liliopsida</taxon>
        <taxon>Zingiberales</taxon>
        <taxon>Musaceae</taxon>
        <taxon>Ensete</taxon>
    </lineage>
</organism>
<sequence length="142" mass="16720">MPVLIKVCNFDLYRPVRAVHIGPPGYRYTNHPLSGGTIKNRPAVDFGHRWSIEGEIDRRQSISTVGNRLREKLTVGDRLREKKGRRGRRRRGKEEEEKKSYPHAVLATRRSPARCRRPRPRAFFLPRKEMERLPARGERSRR</sequence>
<protein>
    <submittedName>
        <fullName evidence="2">Uncharacterized protein</fullName>
    </submittedName>
</protein>
<feature type="compositionally biased region" description="Basic residues" evidence="1">
    <location>
        <begin position="81"/>
        <end position="91"/>
    </location>
</feature>
<reference evidence="2 3" key="1">
    <citation type="journal article" date="2014" name="Agronomy (Basel)">
        <title>A Draft Genome Sequence for Ensete ventricosum, the Drought-Tolerant Tree Against Hunger.</title>
        <authorList>
            <person name="Harrison J."/>
            <person name="Moore K.A."/>
            <person name="Paszkiewicz K."/>
            <person name="Jones T."/>
            <person name="Grant M."/>
            <person name="Ambacheew D."/>
            <person name="Muzemil S."/>
            <person name="Studholme D.J."/>
        </authorList>
    </citation>
    <scope>NUCLEOTIDE SEQUENCE [LARGE SCALE GENOMIC DNA]</scope>
</reference>
<feature type="non-terminal residue" evidence="2">
    <location>
        <position position="142"/>
    </location>
</feature>
<feature type="compositionally biased region" description="Basic and acidic residues" evidence="1">
    <location>
        <begin position="126"/>
        <end position="142"/>
    </location>
</feature>
<feature type="compositionally biased region" description="Basic residues" evidence="1">
    <location>
        <begin position="111"/>
        <end position="120"/>
    </location>
</feature>
<evidence type="ECO:0000313" key="3">
    <source>
        <dbReference type="Proteomes" id="UP000287651"/>
    </source>
</evidence>
<dbReference type="AlphaFoldDB" id="A0A426YRM4"/>
<proteinExistence type="predicted"/>
<dbReference type="EMBL" id="AMZH03010624">
    <property type="protein sequence ID" value="RRT54393.1"/>
    <property type="molecule type" value="Genomic_DNA"/>
</dbReference>
<comment type="caution">
    <text evidence="2">The sequence shown here is derived from an EMBL/GenBank/DDBJ whole genome shotgun (WGS) entry which is preliminary data.</text>
</comment>
<accession>A0A426YRM4</accession>
<feature type="region of interest" description="Disordered" evidence="1">
    <location>
        <begin position="73"/>
        <end position="142"/>
    </location>
</feature>
<dbReference type="Proteomes" id="UP000287651">
    <property type="component" value="Unassembled WGS sequence"/>
</dbReference>
<gene>
    <name evidence="2" type="ORF">B296_00018810</name>
</gene>
<name>A0A426YRM4_ENSVE</name>
<evidence type="ECO:0000256" key="1">
    <source>
        <dbReference type="SAM" id="MobiDB-lite"/>
    </source>
</evidence>